<dbReference type="Proteomes" id="UP000218811">
    <property type="component" value="Unassembled WGS sequence"/>
</dbReference>
<keyword evidence="2" id="KW-1185">Reference proteome</keyword>
<dbReference type="AlphaFoldDB" id="A0A2H3JFG0"/>
<accession>A0A2H3JFG0</accession>
<evidence type="ECO:0000313" key="2">
    <source>
        <dbReference type="Proteomes" id="UP000218811"/>
    </source>
</evidence>
<proteinExistence type="predicted"/>
<gene>
    <name evidence="1" type="ORF">WOLCODRAFT_78651</name>
</gene>
<reference evidence="1 2" key="1">
    <citation type="journal article" date="2012" name="Science">
        <title>The Paleozoic origin of enzymatic lignin decomposition reconstructed from 31 fungal genomes.</title>
        <authorList>
            <person name="Floudas D."/>
            <person name="Binder M."/>
            <person name="Riley R."/>
            <person name="Barry K."/>
            <person name="Blanchette R.A."/>
            <person name="Henrissat B."/>
            <person name="Martinez A.T."/>
            <person name="Otillar R."/>
            <person name="Spatafora J.W."/>
            <person name="Yadav J.S."/>
            <person name="Aerts A."/>
            <person name="Benoit I."/>
            <person name="Boyd A."/>
            <person name="Carlson A."/>
            <person name="Copeland A."/>
            <person name="Coutinho P.M."/>
            <person name="de Vries R.P."/>
            <person name="Ferreira P."/>
            <person name="Findley K."/>
            <person name="Foster B."/>
            <person name="Gaskell J."/>
            <person name="Glotzer D."/>
            <person name="Gorecki P."/>
            <person name="Heitman J."/>
            <person name="Hesse C."/>
            <person name="Hori C."/>
            <person name="Igarashi K."/>
            <person name="Jurgens J.A."/>
            <person name="Kallen N."/>
            <person name="Kersten P."/>
            <person name="Kohler A."/>
            <person name="Kuees U."/>
            <person name="Kumar T.K.A."/>
            <person name="Kuo A."/>
            <person name="LaButti K."/>
            <person name="Larrondo L.F."/>
            <person name="Lindquist E."/>
            <person name="Ling A."/>
            <person name="Lombard V."/>
            <person name="Lucas S."/>
            <person name="Lundell T."/>
            <person name="Martin R."/>
            <person name="McLaughlin D.J."/>
            <person name="Morgenstern I."/>
            <person name="Morin E."/>
            <person name="Murat C."/>
            <person name="Nagy L.G."/>
            <person name="Nolan M."/>
            <person name="Ohm R.A."/>
            <person name="Patyshakuliyeva A."/>
            <person name="Rokas A."/>
            <person name="Ruiz-Duenas F.J."/>
            <person name="Sabat G."/>
            <person name="Salamov A."/>
            <person name="Samejima M."/>
            <person name="Schmutz J."/>
            <person name="Slot J.C."/>
            <person name="St John F."/>
            <person name="Stenlid J."/>
            <person name="Sun H."/>
            <person name="Sun S."/>
            <person name="Syed K."/>
            <person name="Tsang A."/>
            <person name="Wiebenga A."/>
            <person name="Young D."/>
            <person name="Pisabarro A."/>
            <person name="Eastwood D.C."/>
            <person name="Martin F."/>
            <person name="Cullen D."/>
            <person name="Grigoriev I.V."/>
            <person name="Hibbett D.S."/>
        </authorList>
    </citation>
    <scope>NUCLEOTIDE SEQUENCE [LARGE SCALE GENOMIC DNA]</scope>
    <source>
        <strain evidence="1 2">MD-104</strain>
    </source>
</reference>
<name>A0A2H3JFG0_WOLCO</name>
<dbReference type="OrthoDB" id="3230070at2759"/>
<organism evidence="1 2">
    <name type="scientific">Wolfiporia cocos (strain MD-104)</name>
    <name type="common">Brown rot fungus</name>
    <dbReference type="NCBI Taxonomy" id="742152"/>
    <lineage>
        <taxon>Eukaryota</taxon>
        <taxon>Fungi</taxon>
        <taxon>Dikarya</taxon>
        <taxon>Basidiomycota</taxon>
        <taxon>Agaricomycotina</taxon>
        <taxon>Agaricomycetes</taxon>
        <taxon>Polyporales</taxon>
        <taxon>Phaeolaceae</taxon>
        <taxon>Wolfiporia</taxon>
    </lineage>
</organism>
<evidence type="ECO:0000313" key="1">
    <source>
        <dbReference type="EMBL" id="PCH34737.1"/>
    </source>
</evidence>
<sequence length="183" mass="20933">MHVSTPGNEAADTLAKAAVTLPIALPPTLTWLRAHAKQSALRRWHLDWVSKNRINSSRYTLNSLPSTTLHPILHHFDEARHTQSRFIQCLTGHAFLDEYYARFVPSESTRCQCDPRRFQTRAHVLLYCPLHEHARHHLRRASPSMQLCTILGTHTGWKALVTFLRRSTAFLKPDVTPIVFDPG</sequence>
<protein>
    <submittedName>
        <fullName evidence="1">Uncharacterized protein</fullName>
    </submittedName>
</protein>
<dbReference type="EMBL" id="KB467832">
    <property type="protein sequence ID" value="PCH34737.1"/>
    <property type="molecule type" value="Genomic_DNA"/>
</dbReference>
<dbReference type="OMA" id="PSERMAC"/>
<dbReference type="STRING" id="742152.A0A2H3JFG0"/>